<dbReference type="InterPro" id="IPR007139">
    <property type="entry name" value="DUF349"/>
</dbReference>
<keyword evidence="1" id="KW-0175">Coiled coil</keyword>
<accession>A0A7Z0CJX9</accession>
<evidence type="ECO:0008006" key="4">
    <source>
        <dbReference type="Google" id="ProtNLM"/>
    </source>
</evidence>
<keyword evidence="3" id="KW-1185">Reference proteome</keyword>
<dbReference type="RefSeq" id="WP_179397747.1">
    <property type="nucleotide sequence ID" value="NZ_JACBZO010000001.1"/>
</dbReference>
<evidence type="ECO:0000313" key="3">
    <source>
        <dbReference type="Proteomes" id="UP000547973"/>
    </source>
</evidence>
<dbReference type="Proteomes" id="UP000547973">
    <property type="component" value="Unassembled WGS sequence"/>
</dbReference>
<comment type="caution">
    <text evidence="2">The sequence shown here is derived from an EMBL/GenBank/DDBJ whole genome shotgun (WGS) entry which is preliminary data.</text>
</comment>
<proteinExistence type="predicted"/>
<dbReference type="EMBL" id="JACBZO010000001">
    <property type="protein sequence ID" value="NYI41338.1"/>
    <property type="molecule type" value="Genomic_DNA"/>
</dbReference>
<dbReference type="Pfam" id="PF03993">
    <property type="entry name" value="DUF349"/>
    <property type="match status" value="3"/>
</dbReference>
<feature type="coiled-coil region" evidence="1">
    <location>
        <begin position="365"/>
        <end position="429"/>
    </location>
</feature>
<evidence type="ECO:0000256" key="1">
    <source>
        <dbReference type="SAM" id="Coils"/>
    </source>
</evidence>
<gene>
    <name evidence="2" type="ORF">BKA03_001457</name>
</gene>
<name>A0A7Z0CJX9_9MICO</name>
<dbReference type="AlphaFoldDB" id="A0A7Z0CJX9"/>
<organism evidence="2 3">
    <name type="scientific">Demequina lutea</name>
    <dbReference type="NCBI Taxonomy" id="431489"/>
    <lineage>
        <taxon>Bacteria</taxon>
        <taxon>Bacillati</taxon>
        <taxon>Actinomycetota</taxon>
        <taxon>Actinomycetes</taxon>
        <taxon>Micrococcales</taxon>
        <taxon>Demequinaceae</taxon>
        <taxon>Demequina</taxon>
    </lineage>
</organism>
<protein>
    <recommendedName>
        <fullName evidence="4">DUF349 domain-containing protein</fullName>
    </recommendedName>
</protein>
<evidence type="ECO:0000313" key="2">
    <source>
        <dbReference type="EMBL" id="NYI41338.1"/>
    </source>
</evidence>
<reference evidence="2 3" key="1">
    <citation type="submission" date="2020-07" db="EMBL/GenBank/DDBJ databases">
        <title>Sequencing the genomes of 1000 actinobacteria strains.</title>
        <authorList>
            <person name="Klenk H.-P."/>
        </authorList>
    </citation>
    <scope>NUCLEOTIDE SEQUENCE [LARGE SCALE GENOMIC DNA]</scope>
    <source>
        <strain evidence="2 3">DSM 19970</strain>
    </source>
</reference>
<sequence>MTPAKPRPMPRPQAPSPAILAAHSTHPVRIPLADDISAEAIASASAFGAVDGDQVVVIEGETRTPVGPAEGEKPIAAYAKAFIEFAASVERFHARLVGAELSPKDIDDALAGLRSSLETPVIVGNLAALRARFGIVEAEAKEVADKVRAERAAARAVAAEAREVLVAEAEKLAAKPLAQVHWKNDTARMRELLDEWKEAQRSGARMAKEAEREMWARFTKARSSFEKARKVHFAQLDKENASVAGTKEDLANRAEALATSTDWDGTARQFKQLMDQWRLAGRGRKSTDDALWARFQGAQEAFFSTKRAASEAEEEVLNANVPAKEAAVKAAEALLPISDVRAAKKEIRAIQDRFESAGEVPRGAAASLSRRIAAVEKAIRDADQAHWTSKNPEIEARATGAAAQLHSAIADLEAKLEKAKAAKDARKVKEFTESLAARKAWLKQIEAVAK</sequence>